<dbReference type="InterPro" id="IPR013106">
    <property type="entry name" value="Ig_V-set"/>
</dbReference>
<evidence type="ECO:0000256" key="7">
    <source>
        <dbReference type="ARBA" id="ARBA00023180"/>
    </source>
</evidence>
<dbReference type="SMART" id="SM00409">
    <property type="entry name" value="IG"/>
    <property type="match status" value="1"/>
</dbReference>
<organism evidence="10 11">
    <name type="scientific">Oncorhynchus kisutch</name>
    <name type="common">Coho salmon</name>
    <name type="synonym">Salmo kisutch</name>
    <dbReference type="NCBI Taxonomy" id="8019"/>
    <lineage>
        <taxon>Eukaryota</taxon>
        <taxon>Metazoa</taxon>
        <taxon>Chordata</taxon>
        <taxon>Craniata</taxon>
        <taxon>Vertebrata</taxon>
        <taxon>Euteleostomi</taxon>
        <taxon>Actinopterygii</taxon>
        <taxon>Neopterygii</taxon>
        <taxon>Teleostei</taxon>
        <taxon>Protacanthopterygii</taxon>
        <taxon>Salmoniformes</taxon>
        <taxon>Salmonidae</taxon>
        <taxon>Salmoninae</taxon>
        <taxon>Oncorhynchus</taxon>
    </lineage>
</organism>
<dbReference type="Gene3D" id="2.60.40.10">
    <property type="entry name" value="Immunoglobulins"/>
    <property type="match status" value="1"/>
</dbReference>
<name>A0A8C7CJV2_ONCKI</name>
<keyword evidence="6" id="KW-1015">Disulfide bond</keyword>
<feature type="transmembrane region" description="Helical" evidence="8">
    <location>
        <begin position="84"/>
        <end position="108"/>
    </location>
</feature>
<reference evidence="10" key="1">
    <citation type="submission" date="2025-08" db="UniProtKB">
        <authorList>
            <consortium name="Ensembl"/>
        </authorList>
    </citation>
    <scope>IDENTIFICATION</scope>
</reference>
<dbReference type="InterPro" id="IPR036179">
    <property type="entry name" value="Ig-like_dom_sf"/>
</dbReference>
<feature type="domain" description="Ig-like" evidence="9">
    <location>
        <begin position="120"/>
        <end position="213"/>
    </location>
</feature>
<sequence>MCRTTVSIGSDMAQENPIQESFTPMDTRVISVRRCLMLGLLHRAVSTTSPRGTSASLMPGLNTVLWPCRKILFWNKTKLDIEEYAFPLTLTALALVVIVIILLSWGICKERNKGPRGLTPVVSASPPPSVVAQPGDNVTFHCTGVTGAPGHVGWFKQDNGSEPLCIASMYSSEPTVQHHNGFQPSHMEMFISHRKIFLKITEVDVADSGVYFCGMFDKHIIFTNATVLKVQDHKDSEKDQTEHCEEVADPQMRILVLLSIIRTGVLLCCLTIFIIIYTTRK</sequence>
<keyword evidence="7" id="KW-0325">Glycoprotein</keyword>
<dbReference type="SUPFAM" id="SSF48726">
    <property type="entry name" value="Immunoglobulin"/>
    <property type="match status" value="1"/>
</dbReference>
<keyword evidence="3" id="KW-0732">Signal</keyword>
<evidence type="ECO:0000256" key="5">
    <source>
        <dbReference type="ARBA" id="ARBA00023136"/>
    </source>
</evidence>
<dbReference type="Ensembl" id="ENSOKIT00005008166.1">
    <property type="protein sequence ID" value="ENSOKIP00005007679.1"/>
    <property type="gene ID" value="ENSOKIG00005003459.1"/>
</dbReference>
<reference evidence="10" key="2">
    <citation type="submission" date="2025-09" db="UniProtKB">
        <authorList>
            <consortium name="Ensembl"/>
        </authorList>
    </citation>
    <scope>IDENTIFICATION</scope>
</reference>
<dbReference type="GO" id="GO:0005886">
    <property type="term" value="C:plasma membrane"/>
    <property type="evidence" value="ECO:0007669"/>
    <property type="project" value="UniProtKB-SubCell"/>
</dbReference>
<evidence type="ECO:0000313" key="10">
    <source>
        <dbReference type="Ensembl" id="ENSOKIP00005007679.1"/>
    </source>
</evidence>
<evidence type="ECO:0000259" key="9">
    <source>
        <dbReference type="PROSITE" id="PS50835"/>
    </source>
</evidence>
<dbReference type="GO" id="GO:0002376">
    <property type="term" value="P:immune system process"/>
    <property type="evidence" value="ECO:0007669"/>
    <property type="project" value="UniProtKB-KW"/>
</dbReference>
<evidence type="ECO:0000256" key="8">
    <source>
        <dbReference type="SAM" id="Phobius"/>
    </source>
</evidence>
<protein>
    <submittedName>
        <fullName evidence="10">Uncharacterized LOC109888182</fullName>
    </submittedName>
</protein>
<evidence type="ECO:0000313" key="11">
    <source>
        <dbReference type="Proteomes" id="UP000694557"/>
    </source>
</evidence>
<dbReference type="AlphaFoldDB" id="A0A8C7CJV2"/>
<gene>
    <name evidence="10" type="primary">LOC109888182</name>
</gene>
<accession>A0A8C7CJV2</accession>
<evidence type="ECO:0000256" key="3">
    <source>
        <dbReference type="ARBA" id="ARBA00022729"/>
    </source>
</evidence>
<keyword evidence="2" id="KW-1003">Cell membrane</keyword>
<keyword evidence="4" id="KW-0391">Immunity</keyword>
<dbReference type="InterPro" id="IPR007110">
    <property type="entry name" value="Ig-like_dom"/>
</dbReference>
<dbReference type="PANTHER" id="PTHR19433:SF111">
    <property type="entry name" value="T CELL RECEPTOR ALPHA VARIABLE 4"/>
    <property type="match status" value="1"/>
</dbReference>
<comment type="subcellular location">
    <subcellularLocation>
        <location evidence="1">Cell membrane</location>
    </subcellularLocation>
</comment>
<dbReference type="Proteomes" id="UP000694557">
    <property type="component" value="Unassembled WGS sequence"/>
</dbReference>
<evidence type="ECO:0000256" key="2">
    <source>
        <dbReference type="ARBA" id="ARBA00022475"/>
    </source>
</evidence>
<evidence type="ECO:0000256" key="6">
    <source>
        <dbReference type="ARBA" id="ARBA00023157"/>
    </source>
</evidence>
<feature type="transmembrane region" description="Helical" evidence="8">
    <location>
        <begin position="254"/>
        <end position="277"/>
    </location>
</feature>
<evidence type="ECO:0000256" key="1">
    <source>
        <dbReference type="ARBA" id="ARBA00004236"/>
    </source>
</evidence>
<dbReference type="GO" id="GO:0009617">
    <property type="term" value="P:response to bacterium"/>
    <property type="evidence" value="ECO:0007669"/>
    <property type="project" value="TreeGrafter"/>
</dbReference>
<keyword evidence="8" id="KW-1133">Transmembrane helix</keyword>
<keyword evidence="8" id="KW-0812">Transmembrane</keyword>
<evidence type="ECO:0000256" key="4">
    <source>
        <dbReference type="ARBA" id="ARBA00022859"/>
    </source>
</evidence>
<keyword evidence="5 8" id="KW-0472">Membrane</keyword>
<keyword evidence="11" id="KW-1185">Reference proteome</keyword>
<dbReference type="GeneTree" id="ENSGT01000000214950"/>
<dbReference type="PANTHER" id="PTHR19433">
    <property type="entry name" value="T-CELL RECEPTOR ALPHA CHAIN V REGION-RELATED"/>
    <property type="match status" value="1"/>
</dbReference>
<dbReference type="InterPro" id="IPR013783">
    <property type="entry name" value="Ig-like_fold"/>
</dbReference>
<dbReference type="CDD" id="cd00099">
    <property type="entry name" value="IgV"/>
    <property type="match status" value="1"/>
</dbReference>
<dbReference type="PROSITE" id="PS50835">
    <property type="entry name" value="IG_LIKE"/>
    <property type="match status" value="1"/>
</dbReference>
<proteinExistence type="predicted"/>
<dbReference type="InterPro" id="IPR052051">
    <property type="entry name" value="TCR_complex_component"/>
</dbReference>
<dbReference type="InterPro" id="IPR003599">
    <property type="entry name" value="Ig_sub"/>
</dbReference>
<dbReference type="Pfam" id="PF07686">
    <property type="entry name" value="V-set"/>
    <property type="match status" value="1"/>
</dbReference>